<evidence type="ECO:0000313" key="1">
    <source>
        <dbReference type="EMBL" id="SBQ44988.1"/>
    </source>
</evidence>
<dbReference type="AlphaFoldDB" id="A0A1A8EFP5"/>
<organism evidence="1">
    <name type="scientific">Nothobranchius kadleci</name>
    <name type="common">African annual killifish</name>
    <dbReference type="NCBI Taxonomy" id="1051664"/>
    <lineage>
        <taxon>Eukaryota</taxon>
        <taxon>Metazoa</taxon>
        <taxon>Chordata</taxon>
        <taxon>Craniata</taxon>
        <taxon>Vertebrata</taxon>
        <taxon>Euteleostomi</taxon>
        <taxon>Actinopterygii</taxon>
        <taxon>Neopterygii</taxon>
        <taxon>Teleostei</taxon>
        <taxon>Neoteleostei</taxon>
        <taxon>Acanthomorphata</taxon>
        <taxon>Ovalentaria</taxon>
        <taxon>Atherinomorphae</taxon>
        <taxon>Cyprinodontiformes</taxon>
        <taxon>Nothobranchiidae</taxon>
        <taxon>Nothobranchius</taxon>
    </lineage>
</organism>
<feature type="non-terminal residue" evidence="1">
    <location>
        <position position="1"/>
    </location>
</feature>
<accession>A0A1A8EFP5</accession>
<reference evidence="1" key="1">
    <citation type="submission" date="2016-05" db="EMBL/GenBank/DDBJ databases">
        <authorList>
            <person name="Lavstsen T."/>
            <person name="Jespersen J.S."/>
        </authorList>
    </citation>
    <scope>NUCLEOTIDE SEQUENCE</scope>
    <source>
        <tissue evidence="1">Brain</tissue>
    </source>
</reference>
<dbReference type="EMBL" id="HAEA01016507">
    <property type="protein sequence ID" value="SBQ44988.1"/>
    <property type="molecule type" value="Transcribed_RNA"/>
</dbReference>
<name>A0A1A8EFP5_NOTKA</name>
<protein>
    <submittedName>
        <fullName evidence="1">Striatin, calmodulin binding protein</fullName>
    </submittedName>
</protein>
<proteinExistence type="predicted"/>
<sequence length="40" mass="4562">HKYIHTHTHTTKREKAAEVIADFHLVSGIVAEFYNHSVSS</sequence>
<reference evidence="1" key="2">
    <citation type="submission" date="2016-06" db="EMBL/GenBank/DDBJ databases">
        <title>The genome of a short-lived fish provides insights into sex chromosome evolution and the genetic control of aging.</title>
        <authorList>
            <person name="Reichwald K."/>
            <person name="Felder M."/>
            <person name="Petzold A."/>
            <person name="Koch P."/>
            <person name="Groth M."/>
            <person name="Platzer M."/>
        </authorList>
    </citation>
    <scope>NUCLEOTIDE SEQUENCE</scope>
    <source>
        <tissue evidence="1">Brain</tissue>
    </source>
</reference>
<gene>
    <name evidence="1" type="primary">STRN</name>
</gene>